<dbReference type="RefSeq" id="WP_046166427.1">
    <property type="nucleotide sequence ID" value="NZ_CP017707.1"/>
</dbReference>
<keyword evidence="1 7" id="KW-1003">Cell membrane</keyword>
<evidence type="ECO:0000313" key="9">
    <source>
        <dbReference type="Proteomes" id="UP000178776"/>
    </source>
</evidence>
<dbReference type="HAMAP" id="MF_02065">
    <property type="entry name" value="MltG"/>
    <property type="match status" value="1"/>
</dbReference>
<evidence type="ECO:0000313" key="8">
    <source>
        <dbReference type="EMBL" id="AOZ50202.1"/>
    </source>
</evidence>
<dbReference type="Gene3D" id="3.30.160.60">
    <property type="entry name" value="Classic Zinc Finger"/>
    <property type="match status" value="1"/>
</dbReference>
<dbReference type="AlphaFoldDB" id="A0A1D9LG24"/>
<dbReference type="PANTHER" id="PTHR30518:SF2">
    <property type="entry name" value="ENDOLYTIC MUREIN TRANSGLYCOSYLASE"/>
    <property type="match status" value="1"/>
</dbReference>
<feature type="site" description="Important for catalytic activity" evidence="7">
    <location>
        <position position="211"/>
    </location>
</feature>
<reference evidence="8 9" key="1">
    <citation type="submission" date="2016-10" db="EMBL/GenBank/DDBJ databases">
        <title>Chromobacterium muskegensis sp. nov., an insecticidal bacterium isolated from Sphagnum bogs.</title>
        <authorList>
            <person name="Sparks M.E."/>
            <person name="Blackburn M.B."/>
            <person name="Gundersen-Rindal D.E."/>
            <person name="Mitchell A."/>
            <person name="Farrar R."/>
            <person name="Kuhar D."/>
        </authorList>
    </citation>
    <scope>NUCLEOTIDE SEQUENCE [LARGE SCALE GENOMIC DNA]</scope>
    <source>
        <strain evidence="8 9">21-1</strain>
    </source>
</reference>
<dbReference type="Pfam" id="PF02618">
    <property type="entry name" value="YceG"/>
    <property type="match status" value="1"/>
</dbReference>
<evidence type="ECO:0000256" key="3">
    <source>
        <dbReference type="ARBA" id="ARBA00022989"/>
    </source>
</evidence>
<evidence type="ECO:0000256" key="6">
    <source>
        <dbReference type="ARBA" id="ARBA00023316"/>
    </source>
</evidence>
<gene>
    <name evidence="7" type="primary">mltG</name>
    <name evidence="8" type="ORF">BKX93_09460</name>
</gene>
<dbReference type="GO" id="GO:0005886">
    <property type="term" value="C:plasma membrane"/>
    <property type="evidence" value="ECO:0007669"/>
    <property type="project" value="UniProtKB-UniRule"/>
</dbReference>
<dbReference type="CDD" id="cd08010">
    <property type="entry name" value="MltG_like"/>
    <property type="match status" value="1"/>
</dbReference>
<comment type="function">
    <text evidence="7">Functions as a peptidoglycan terminase that cleaves nascent peptidoglycan strands endolytically to terminate their elongation.</text>
</comment>
<keyword evidence="5 7" id="KW-0456">Lyase</keyword>
<evidence type="ECO:0000256" key="1">
    <source>
        <dbReference type="ARBA" id="ARBA00022475"/>
    </source>
</evidence>
<evidence type="ECO:0000256" key="2">
    <source>
        <dbReference type="ARBA" id="ARBA00022692"/>
    </source>
</evidence>
<dbReference type="EC" id="4.2.2.29" evidence="7"/>
<protein>
    <recommendedName>
        <fullName evidence="7">Endolytic murein transglycosylase</fullName>
        <ecNumber evidence="7">4.2.2.29</ecNumber>
    </recommendedName>
    <alternativeName>
        <fullName evidence="7">Peptidoglycan lytic transglycosylase</fullName>
    </alternativeName>
    <alternativeName>
        <fullName evidence="7">Peptidoglycan polymerization terminase</fullName>
    </alternativeName>
</protein>
<dbReference type="GO" id="GO:0008932">
    <property type="term" value="F:lytic endotransglycosylase activity"/>
    <property type="evidence" value="ECO:0007669"/>
    <property type="project" value="UniProtKB-UniRule"/>
</dbReference>
<dbReference type="STRING" id="1108595.BKX93_09460"/>
<dbReference type="GO" id="GO:0071555">
    <property type="term" value="P:cell wall organization"/>
    <property type="evidence" value="ECO:0007669"/>
    <property type="project" value="UniProtKB-KW"/>
</dbReference>
<dbReference type="GO" id="GO:0009252">
    <property type="term" value="P:peptidoglycan biosynthetic process"/>
    <property type="evidence" value="ECO:0007669"/>
    <property type="project" value="UniProtKB-UniRule"/>
</dbReference>
<keyword evidence="7" id="KW-0997">Cell inner membrane</keyword>
<comment type="catalytic activity">
    <reaction evidence="7">
        <text>a peptidoglycan chain = a peptidoglycan chain with N-acetyl-1,6-anhydromuramyl-[peptide] at the reducing end + a peptidoglycan chain with N-acetylglucosamine at the non-reducing end.</text>
        <dbReference type="EC" id="4.2.2.29"/>
    </reaction>
</comment>
<evidence type="ECO:0000256" key="4">
    <source>
        <dbReference type="ARBA" id="ARBA00023136"/>
    </source>
</evidence>
<dbReference type="Proteomes" id="UP000178776">
    <property type="component" value="Chromosome"/>
</dbReference>
<dbReference type="EMBL" id="CP017707">
    <property type="protein sequence ID" value="AOZ50202.1"/>
    <property type="molecule type" value="Genomic_DNA"/>
</dbReference>
<comment type="similarity">
    <text evidence="7">Belongs to the transglycosylase MltG family.</text>
</comment>
<keyword evidence="4 7" id="KW-0472">Membrane</keyword>
<keyword evidence="6 7" id="KW-0961">Cell wall biogenesis/degradation</keyword>
<organism evidence="8 9">
    <name type="scientific">Chromobacterium vaccinii</name>
    <dbReference type="NCBI Taxonomy" id="1108595"/>
    <lineage>
        <taxon>Bacteria</taxon>
        <taxon>Pseudomonadati</taxon>
        <taxon>Pseudomonadota</taxon>
        <taxon>Betaproteobacteria</taxon>
        <taxon>Neisseriales</taxon>
        <taxon>Chromobacteriaceae</taxon>
        <taxon>Chromobacterium</taxon>
    </lineage>
</organism>
<keyword evidence="2 7" id="KW-0812">Transmembrane</keyword>
<sequence length="330" mass="36185">MKKISRVLLLLLLCAAGWLAWALLLPVEMPAGGYKLLVGPNRTMKQIAHSLAKDGAIRDGQLMVALARLTGSDRKVKAGLYRLDGSQSMLDVLDRLVQGHPDEASLTTIEGWTFRQVRQAVERNPDIRHDGRQLSDADLVARIGLGDASPEGLFFPSTYLFTPGTSDLDLYRQAYATMRQQLDAAWAARKPGLPYASPYELLTMASLIEKETSSEADRSMVAAVFVNRLKKGMRLQTDPSVIYGMGASYQGNIGKADLRRDTPYNTYTRAGLTPTPISMPGKAALYAAAQPAETDALYFVARGDGSSEFSSTLEEHNQAVRKYILKKGQQ</sequence>
<dbReference type="PANTHER" id="PTHR30518">
    <property type="entry name" value="ENDOLYTIC MUREIN TRANSGLYCOSYLASE"/>
    <property type="match status" value="1"/>
</dbReference>
<dbReference type="NCBIfam" id="TIGR00247">
    <property type="entry name" value="endolytic transglycosylase MltG"/>
    <property type="match status" value="1"/>
</dbReference>
<keyword evidence="3 7" id="KW-1133">Transmembrane helix</keyword>
<dbReference type="InterPro" id="IPR003770">
    <property type="entry name" value="MLTG-like"/>
</dbReference>
<name>A0A1D9LG24_9NEIS</name>
<dbReference type="Gene3D" id="3.30.1490.480">
    <property type="entry name" value="Endolytic murein transglycosylase"/>
    <property type="match status" value="1"/>
</dbReference>
<dbReference type="FunFam" id="3.30.160.60:FF:000242">
    <property type="entry name" value="Endolytic murein transglycosylase"/>
    <property type="match status" value="1"/>
</dbReference>
<dbReference type="GeneID" id="68841441"/>
<accession>A0A1D9LG24</accession>
<evidence type="ECO:0000256" key="7">
    <source>
        <dbReference type="HAMAP-Rule" id="MF_02065"/>
    </source>
</evidence>
<dbReference type="KEGG" id="cvc:BKX93_09460"/>
<proteinExistence type="inferred from homology"/>
<evidence type="ECO:0000256" key="5">
    <source>
        <dbReference type="ARBA" id="ARBA00023239"/>
    </source>
</evidence>